<feature type="domain" description="Thioredoxin" evidence="3">
    <location>
        <begin position="298"/>
        <end position="459"/>
    </location>
</feature>
<evidence type="ECO:0000256" key="1">
    <source>
        <dbReference type="SAM" id="MobiDB-lite"/>
    </source>
</evidence>
<dbReference type="InterPro" id="IPR036249">
    <property type="entry name" value="Thioredoxin-like_sf"/>
</dbReference>
<sequence length="461" mass="48898" precursor="true">MRKTFRPGATRCLAALSLAVPAVLATSILALPGCEGGSPEAKTEAPAAGGAGTSGPAASKPGTSERAKEQAGQITGLPKAGHWRGSLLSPGGPLTFGLDFEEEPEGLRAFLINGSERRPAGLVQETDGGIEFAIPPYRSRLVATLESDGSSLVGAWERDHGGPKPAMLPFAAVDDATPPKIPELSGEAVSRISGRWAVQFEGDEDPSVGLFQVEPSGRATGTFLTTLGDYRYLAGYSDGNALHLSCFDGAHAFLFTARRQSDGTLQGDFWSRNTYHTTWSAEKSKDAALPDDFALTEWVGGVPLSEVRFTDAEGTLRSLDDETFRAKARVLVLFGTWCPNCNDLTEYLVQLDRQYDDLGIVGIAFELGDDPAAHRRAIADYAAHHGATYPILVGGISDKAAASAAFPLVDRIRAYPTTVFMDGEGNVSAVHTGFSGPATGDAYDALRTRFESEIESLLARD</sequence>
<dbReference type="CDD" id="cd02966">
    <property type="entry name" value="TlpA_like_family"/>
    <property type="match status" value="1"/>
</dbReference>
<evidence type="ECO:0000259" key="3">
    <source>
        <dbReference type="PROSITE" id="PS51352"/>
    </source>
</evidence>
<dbReference type="InterPro" id="IPR013740">
    <property type="entry name" value="Redoxin"/>
</dbReference>
<evidence type="ECO:0000313" key="4">
    <source>
        <dbReference type="EMBL" id="QDV05358.1"/>
    </source>
</evidence>
<keyword evidence="2" id="KW-0732">Signal</keyword>
<dbReference type="Pfam" id="PF08534">
    <property type="entry name" value="Redoxin"/>
    <property type="match status" value="1"/>
</dbReference>
<dbReference type="InterPro" id="IPR013766">
    <property type="entry name" value="Thioredoxin_domain"/>
</dbReference>
<dbReference type="Gene3D" id="3.40.30.10">
    <property type="entry name" value="Glutaredoxin"/>
    <property type="match status" value="1"/>
</dbReference>
<feature type="signal peptide" evidence="2">
    <location>
        <begin position="1"/>
        <end position="30"/>
    </location>
</feature>
<evidence type="ECO:0000313" key="5">
    <source>
        <dbReference type="Proteomes" id="UP000320390"/>
    </source>
</evidence>
<protein>
    <submittedName>
        <fullName evidence="4">Thiol-disulfide oxidoreductase</fullName>
    </submittedName>
</protein>
<dbReference type="EMBL" id="CP036434">
    <property type="protein sequence ID" value="QDV05358.1"/>
    <property type="molecule type" value="Genomic_DNA"/>
</dbReference>
<dbReference type="InterPro" id="IPR050553">
    <property type="entry name" value="Thioredoxin_ResA/DsbE_sf"/>
</dbReference>
<keyword evidence="5" id="KW-1185">Reference proteome</keyword>
<proteinExistence type="predicted"/>
<name>A0A518EMN9_9BACT</name>
<accession>A0A518EMN9</accession>
<dbReference type="OrthoDB" id="9798454at2"/>
<dbReference type="SUPFAM" id="SSF52833">
    <property type="entry name" value="Thioredoxin-like"/>
    <property type="match status" value="1"/>
</dbReference>
<gene>
    <name evidence="4" type="ORF">Poly30_08550</name>
</gene>
<dbReference type="RefSeq" id="WP_145194771.1">
    <property type="nucleotide sequence ID" value="NZ_CP036434.1"/>
</dbReference>
<dbReference type="PANTHER" id="PTHR42852:SF13">
    <property type="entry name" value="PROTEIN DIPZ"/>
    <property type="match status" value="1"/>
</dbReference>
<organism evidence="4 5">
    <name type="scientific">Saltatorellus ferox</name>
    <dbReference type="NCBI Taxonomy" id="2528018"/>
    <lineage>
        <taxon>Bacteria</taxon>
        <taxon>Pseudomonadati</taxon>
        <taxon>Planctomycetota</taxon>
        <taxon>Planctomycetia</taxon>
        <taxon>Planctomycetia incertae sedis</taxon>
        <taxon>Saltatorellus</taxon>
    </lineage>
</organism>
<feature type="chain" id="PRO_5021975755" evidence="2">
    <location>
        <begin position="31"/>
        <end position="461"/>
    </location>
</feature>
<feature type="region of interest" description="Disordered" evidence="1">
    <location>
        <begin position="36"/>
        <end position="73"/>
    </location>
</feature>
<dbReference type="PROSITE" id="PS51352">
    <property type="entry name" value="THIOREDOXIN_2"/>
    <property type="match status" value="1"/>
</dbReference>
<dbReference type="GO" id="GO:0016491">
    <property type="term" value="F:oxidoreductase activity"/>
    <property type="evidence" value="ECO:0007669"/>
    <property type="project" value="InterPro"/>
</dbReference>
<evidence type="ECO:0000256" key="2">
    <source>
        <dbReference type="SAM" id="SignalP"/>
    </source>
</evidence>
<dbReference type="Proteomes" id="UP000320390">
    <property type="component" value="Chromosome"/>
</dbReference>
<reference evidence="4 5" key="1">
    <citation type="submission" date="2019-02" db="EMBL/GenBank/DDBJ databases">
        <title>Deep-cultivation of Planctomycetes and their phenomic and genomic characterization uncovers novel biology.</title>
        <authorList>
            <person name="Wiegand S."/>
            <person name="Jogler M."/>
            <person name="Boedeker C."/>
            <person name="Pinto D."/>
            <person name="Vollmers J."/>
            <person name="Rivas-Marin E."/>
            <person name="Kohn T."/>
            <person name="Peeters S.H."/>
            <person name="Heuer A."/>
            <person name="Rast P."/>
            <person name="Oberbeckmann S."/>
            <person name="Bunk B."/>
            <person name="Jeske O."/>
            <person name="Meyerdierks A."/>
            <person name="Storesund J.E."/>
            <person name="Kallscheuer N."/>
            <person name="Luecker S."/>
            <person name="Lage O.M."/>
            <person name="Pohl T."/>
            <person name="Merkel B.J."/>
            <person name="Hornburger P."/>
            <person name="Mueller R.-W."/>
            <person name="Bruemmer F."/>
            <person name="Labrenz M."/>
            <person name="Spormann A.M."/>
            <person name="Op den Camp H."/>
            <person name="Overmann J."/>
            <person name="Amann R."/>
            <person name="Jetten M.S.M."/>
            <person name="Mascher T."/>
            <person name="Medema M.H."/>
            <person name="Devos D.P."/>
            <person name="Kaster A.-K."/>
            <person name="Ovreas L."/>
            <person name="Rohde M."/>
            <person name="Galperin M.Y."/>
            <person name="Jogler C."/>
        </authorList>
    </citation>
    <scope>NUCLEOTIDE SEQUENCE [LARGE SCALE GENOMIC DNA]</scope>
    <source>
        <strain evidence="4 5">Poly30</strain>
    </source>
</reference>
<dbReference type="AlphaFoldDB" id="A0A518EMN9"/>
<dbReference type="PANTHER" id="PTHR42852">
    <property type="entry name" value="THIOL:DISULFIDE INTERCHANGE PROTEIN DSBE"/>
    <property type="match status" value="1"/>
</dbReference>
<feature type="compositionally biased region" description="Low complexity" evidence="1">
    <location>
        <begin position="44"/>
        <end position="62"/>
    </location>
</feature>